<feature type="transmembrane region" description="Helical" evidence="1">
    <location>
        <begin position="79"/>
        <end position="96"/>
    </location>
</feature>
<name>A0ABT8HKB9_MYCAO</name>
<keyword evidence="3" id="KW-1185">Reference proteome</keyword>
<dbReference type="Proteomes" id="UP001172687">
    <property type="component" value="Unassembled WGS sequence"/>
</dbReference>
<evidence type="ECO:0000313" key="3">
    <source>
        <dbReference type="Proteomes" id="UP001172687"/>
    </source>
</evidence>
<feature type="transmembrane region" description="Helical" evidence="1">
    <location>
        <begin position="156"/>
        <end position="178"/>
    </location>
</feature>
<gene>
    <name evidence="2" type="ORF">QYF68_25800</name>
</gene>
<reference evidence="2" key="1">
    <citation type="submission" date="2023-07" db="EMBL/GenBank/DDBJ databases">
        <title>Degradation of tert-butanol by M. austroafricanum TBA100.</title>
        <authorList>
            <person name="Helbich S."/>
            <person name="Vainshtein Y."/>
        </authorList>
    </citation>
    <scope>NUCLEOTIDE SEQUENCE</scope>
    <source>
        <strain evidence="2">TBA100</strain>
    </source>
</reference>
<feature type="transmembrane region" description="Helical" evidence="1">
    <location>
        <begin position="102"/>
        <end position="119"/>
    </location>
</feature>
<feature type="transmembrane region" description="Helical" evidence="1">
    <location>
        <begin position="126"/>
        <end position="150"/>
    </location>
</feature>
<dbReference type="RefSeq" id="WP_208675528.1">
    <property type="nucleotide sequence ID" value="NZ_CP070380.1"/>
</dbReference>
<feature type="transmembrane region" description="Helical" evidence="1">
    <location>
        <begin position="46"/>
        <end position="67"/>
    </location>
</feature>
<accession>A0ABT8HKB9</accession>
<comment type="caution">
    <text evidence="2">The sequence shown here is derived from an EMBL/GenBank/DDBJ whole genome shotgun (WGS) entry which is preliminary data.</text>
</comment>
<protein>
    <submittedName>
        <fullName evidence="2">Uncharacterized protein</fullName>
    </submittedName>
</protein>
<dbReference type="EMBL" id="JAUHTC010000089">
    <property type="protein sequence ID" value="MDN4521208.1"/>
    <property type="molecule type" value="Genomic_DNA"/>
</dbReference>
<keyword evidence="1" id="KW-0472">Membrane</keyword>
<keyword evidence="1" id="KW-0812">Transmembrane</keyword>
<sequence>MRLRISEAVVLFLLGAVAALIGDHSHVVTGTTVYHTDAVPFVWSSPSWFPILVGAATASLAELRLHLPAPRDGVTARQALGGVAAVVGTYVTTALVHTSPVVPVTALVCAAAVITWCVLGDGPGAACGVVIAVIGPAVEIALVQLGVFAYHPDSDGLFGVAPFLAPLYFAFGVVAALLGELAVARRPQLGPPVCDTVSRGPGAG</sequence>
<evidence type="ECO:0000256" key="1">
    <source>
        <dbReference type="SAM" id="Phobius"/>
    </source>
</evidence>
<keyword evidence="1" id="KW-1133">Transmembrane helix</keyword>
<evidence type="ECO:0000313" key="2">
    <source>
        <dbReference type="EMBL" id="MDN4521208.1"/>
    </source>
</evidence>
<proteinExistence type="predicted"/>
<organism evidence="2 3">
    <name type="scientific">Mycolicibacterium austroafricanum</name>
    <name type="common">Mycobacterium austroafricanum</name>
    <dbReference type="NCBI Taxonomy" id="39687"/>
    <lineage>
        <taxon>Bacteria</taxon>
        <taxon>Bacillati</taxon>
        <taxon>Actinomycetota</taxon>
        <taxon>Actinomycetes</taxon>
        <taxon>Mycobacteriales</taxon>
        <taxon>Mycobacteriaceae</taxon>
        <taxon>Mycolicibacterium</taxon>
    </lineage>
</organism>